<dbReference type="AlphaFoldDB" id="A0A284VNB2"/>
<gene>
    <name evidence="1" type="ORF">MNV_2010018</name>
</gene>
<evidence type="ECO:0000313" key="1">
    <source>
        <dbReference type="EMBL" id="SNQ60770.1"/>
    </source>
</evidence>
<protein>
    <submittedName>
        <fullName evidence="1">Uncharacterized protein</fullName>
    </submittedName>
</protein>
<organism evidence="1 2">
    <name type="scientific">Candidatus Methanoperedens nitratireducens</name>
    <dbReference type="NCBI Taxonomy" id="1392998"/>
    <lineage>
        <taxon>Archaea</taxon>
        <taxon>Methanobacteriati</taxon>
        <taxon>Methanobacteriota</taxon>
        <taxon>Stenosarchaea group</taxon>
        <taxon>Methanomicrobia</taxon>
        <taxon>Methanosarcinales</taxon>
        <taxon>ANME-2 cluster</taxon>
        <taxon>Candidatus Methanoperedentaceae</taxon>
        <taxon>Candidatus Methanoperedens</taxon>
    </lineage>
</organism>
<dbReference type="Proteomes" id="UP000218615">
    <property type="component" value="Unassembled WGS sequence"/>
</dbReference>
<name>A0A284VNB2_9EURY</name>
<proteinExistence type="predicted"/>
<keyword evidence="2" id="KW-1185">Reference proteome</keyword>
<reference evidence="2" key="1">
    <citation type="submission" date="2017-06" db="EMBL/GenBank/DDBJ databases">
        <authorList>
            <person name="Cremers G."/>
        </authorList>
    </citation>
    <scope>NUCLEOTIDE SEQUENCE [LARGE SCALE GENOMIC DNA]</scope>
</reference>
<dbReference type="EMBL" id="FZMP01000115">
    <property type="protein sequence ID" value="SNQ60770.1"/>
    <property type="molecule type" value="Genomic_DNA"/>
</dbReference>
<evidence type="ECO:0000313" key="2">
    <source>
        <dbReference type="Proteomes" id="UP000218615"/>
    </source>
</evidence>
<sequence>MTENYRYHHAPLNKWITRTPHKIQKFGTQKAYELNKESRQYGGMQKYR</sequence>
<accession>A0A284VNB2</accession>